<protein>
    <submittedName>
        <fullName evidence="2">Alpha/beta hydrolase family protein</fullName>
    </submittedName>
</protein>
<dbReference type="AlphaFoldDB" id="A0A0W0ZGF9"/>
<evidence type="ECO:0000259" key="1">
    <source>
        <dbReference type="Pfam" id="PF00561"/>
    </source>
</evidence>
<dbReference type="Proteomes" id="UP000054926">
    <property type="component" value="Unassembled WGS sequence"/>
</dbReference>
<dbReference type="Pfam" id="PF00561">
    <property type="entry name" value="Abhydrolase_1"/>
    <property type="match status" value="1"/>
</dbReference>
<comment type="caution">
    <text evidence="2">The sequence shown here is derived from an EMBL/GenBank/DDBJ whole genome shotgun (WGS) entry which is preliminary data.</text>
</comment>
<organism evidence="2 3">
    <name type="scientific">Legionella steelei</name>
    <dbReference type="NCBI Taxonomy" id="947033"/>
    <lineage>
        <taxon>Bacteria</taxon>
        <taxon>Pseudomonadati</taxon>
        <taxon>Pseudomonadota</taxon>
        <taxon>Gammaproteobacteria</taxon>
        <taxon>Legionellales</taxon>
        <taxon>Legionellaceae</taxon>
        <taxon>Legionella</taxon>
    </lineage>
</organism>
<dbReference type="OrthoDB" id="7185741at2"/>
<feature type="domain" description="AB hydrolase-1" evidence="1">
    <location>
        <begin position="121"/>
        <end position="180"/>
    </location>
</feature>
<dbReference type="PANTHER" id="PTHR43798:SF33">
    <property type="entry name" value="HYDROLASE, PUTATIVE (AFU_ORTHOLOGUE AFUA_2G14860)-RELATED"/>
    <property type="match status" value="1"/>
</dbReference>
<dbReference type="SUPFAM" id="SSF53474">
    <property type="entry name" value="alpha/beta-Hydrolases"/>
    <property type="match status" value="1"/>
</dbReference>
<reference evidence="2 3" key="1">
    <citation type="submission" date="2015-11" db="EMBL/GenBank/DDBJ databases">
        <title>Genomic analysis of 38 Legionella species identifies large and diverse effector repertoires.</title>
        <authorList>
            <person name="Burstein D."/>
            <person name="Amaro F."/>
            <person name="Zusman T."/>
            <person name="Lifshitz Z."/>
            <person name="Cohen O."/>
            <person name="Gilbert J.A."/>
            <person name="Pupko T."/>
            <person name="Shuman H.A."/>
            <person name="Segal G."/>
        </authorList>
    </citation>
    <scope>NUCLEOTIDE SEQUENCE [LARGE SCALE GENOMIC DNA]</scope>
    <source>
        <strain evidence="2 3">IMVS3376</strain>
    </source>
</reference>
<evidence type="ECO:0000313" key="2">
    <source>
        <dbReference type="EMBL" id="KTD67966.1"/>
    </source>
</evidence>
<dbReference type="InterPro" id="IPR029058">
    <property type="entry name" value="AB_hydrolase_fold"/>
</dbReference>
<dbReference type="STRING" id="947033.Lste_1124"/>
<sequence length="199" mass="22131">MARAQNMKTGKLIVLNIFTLSLMVLSSMAFSDSNLISVDNKRKIFMHCEGTGSPAVIFIAGYPDRGDASWETPLFANKKTVFSEVNKFTTACDYDRPGTIKIIDDTLLKSRSDPVQQPVTAANQMDDLHHLIEAKKIHKPFILVAHSAGGLAARLYALKYPNDVAGLILIDVTNEKLLNTWSEKETQAFYFGGKKARRH</sequence>
<keyword evidence="2" id="KW-0378">Hydrolase</keyword>
<dbReference type="PANTHER" id="PTHR43798">
    <property type="entry name" value="MONOACYLGLYCEROL LIPASE"/>
    <property type="match status" value="1"/>
</dbReference>
<dbReference type="GO" id="GO:0016020">
    <property type="term" value="C:membrane"/>
    <property type="evidence" value="ECO:0007669"/>
    <property type="project" value="TreeGrafter"/>
</dbReference>
<dbReference type="Gene3D" id="3.40.50.1820">
    <property type="entry name" value="alpha/beta hydrolase"/>
    <property type="match status" value="1"/>
</dbReference>
<dbReference type="RefSeq" id="WP_058510097.1">
    <property type="nucleotide sequence ID" value="NZ_LNYY01000019.1"/>
</dbReference>
<accession>A0A0W0ZGF9</accession>
<evidence type="ECO:0000313" key="3">
    <source>
        <dbReference type="Proteomes" id="UP000054926"/>
    </source>
</evidence>
<keyword evidence="3" id="KW-1185">Reference proteome</keyword>
<dbReference type="PATRIC" id="fig|947033.5.peg.1197"/>
<dbReference type="InterPro" id="IPR050266">
    <property type="entry name" value="AB_hydrolase_sf"/>
</dbReference>
<name>A0A0W0ZGF9_9GAMM</name>
<dbReference type="InterPro" id="IPR000073">
    <property type="entry name" value="AB_hydrolase_1"/>
</dbReference>
<dbReference type="GO" id="GO:0016787">
    <property type="term" value="F:hydrolase activity"/>
    <property type="evidence" value="ECO:0007669"/>
    <property type="project" value="UniProtKB-KW"/>
</dbReference>
<proteinExistence type="predicted"/>
<dbReference type="EMBL" id="LNYY01000019">
    <property type="protein sequence ID" value="KTD67966.1"/>
    <property type="molecule type" value="Genomic_DNA"/>
</dbReference>
<gene>
    <name evidence="2" type="ORF">Lste_1124</name>
</gene>